<organism evidence="2 3">
    <name type="scientific">Armillaria gallica</name>
    <name type="common">Bulbous honey fungus</name>
    <name type="synonym">Armillaria bulbosa</name>
    <dbReference type="NCBI Taxonomy" id="47427"/>
    <lineage>
        <taxon>Eukaryota</taxon>
        <taxon>Fungi</taxon>
        <taxon>Dikarya</taxon>
        <taxon>Basidiomycota</taxon>
        <taxon>Agaricomycotina</taxon>
        <taxon>Agaricomycetes</taxon>
        <taxon>Agaricomycetidae</taxon>
        <taxon>Agaricales</taxon>
        <taxon>Marasmiineae</taxon>
        <taxon>Physalacriaceae</taxon>
        <taxon>Armillaria</taxon>
    </lineage>
</organism>
<keyword evidence="3" id="KW-1185">Reference proteome</keyword>
<feature type="compositionally biased region" description="Basic and acidic residues" evidence="1">
    <location>
        <begin position="1"/>
        <end position="18"/>
    </location>
</feature>
<accession>A0A2H3DEP0</accession>
<dbReference type="InParanoid" id="A0A2H3DEP0"/>
<evidence type="ECO:0000313" key="3">
    <source>
        <dbReference type="Proteomes" id="UP000217790"/>
    </source>
</evidence>
<gene>
    <name evidence="2" type="ORF">ARMGADRAFT_1031145</name>
</gene>
<dbReference type="EMBL" id="KZ293659">
    <property type="protein sequence ID" value="PBK92254.1"/>
    <property type="molecule type" value="Genomic_DNA"/>
</dbReference>
<evidence type="ECO:0000256" key="1">
    <source>
        <dbReference type="SAM" id="MobiDB-lite"/>
    </source>
</evidence>
<name>A0A2H3DEP0_ARMGA</name>
<proteinExistence type="predicted"/>
<dbReference type="AlphaFoldDB" id="A0A2H3DEP0"/>
<feature type="region of interest" description="Disordered" evidence="1">
    <location>
        <begin position="1"/>
        <end position="26"/>
    </location>
</feature>
<protein>
    <submittedName>
        <fullName evidence="2">Uncharacterized protein</fullName>
    </submittedName>
</protein>
<dbReference type="Proteomes" id="UP000217790">
    <property type="component" value="Unassembled WGS sequence"/>
</dbReference>
<dbReference type="OrthoDB" id="3267958at2759"/>
<sequence length="100" mass="11120">MDEDQNKPDKLKGSEDAPKTQSGWTQQARDLHAVLQTCVCGEEIDSNQIDKGIIACKQEGCETGLDGELVMGFYIVPNMFLKPLEPAKKESSMLSQMDVW</sequence>
<evidence type="ECO:0000313" key="2">
    <source>
        <dbReference type="EMBL" id="PBK92254.1"/>
    </source>
</evidence>
<reference evidence="3" key="1">
    <citation type="journal article" date="2017" name="Nat. Ecol. Evol.">
        <title>Genome expansion and lineage-specific genetic innovations in the forest pathogenic fungi Armillaria.</title>
        <authorList>
            <person name="Sipos G."/>
            <person name="Prasanna A.N."/>
            <person name="Walter M.C."/>
            <person name="O'Connor E."/>
            <person name="Balint B."/>
            <person name="Krizsan K."/>
            <person name="Kiss B."/>
            <person name="Hess J."/>
            <person name="Varga T."/>
            <person name="Slot J."/>
            <person name="Riley R."/>
            <person name="Boka B."/>
            <person name="Rigling D."/>
            <person name="Barry K."/>
            <person name="Lee J."/>
            <person name="Mihaltcheva S."/>
            <person name="LaButti K."/>
            <person name="Lipzen A."/>
            <person name="Waldron R."/>
            <person name="Moloney N.M."/>
            <person name="Sperisen C."/>
            <person name="Kredics L."/>
            <person name="Vagvoelgyi C."/>
            <person name="Patrignani A."/>
            <person name="Fitzpatrick D."/>
            <person name="Nagy I."/>
            <person name="Doyle S."/>
            <person name="Anderson J.B."/>
            <person name="Grigoriev I.V."/>
            <person name="Gueldener U."/>
            <person name="Muensterkoetter M."/>
            <person name="Nagy L.G."/>
        </authorList>
    </citation>
    <scope>NUCLEOTIDE SEQUENCE [LARGE SCALE GENOMIC DNA]</scope>
    <source>
        <strain evidence="3">Ar21-2</strain>
    </source>
</reference>